<evidence type="ECO:0000259" key="9">
    <source>
        <dbReference type="PROSITE" id="PS50893"/>
    </source>
</evidence>
<feature type="domain" description="ABC transporter" evidence="9">
    <location>
        <begin position="320"/>
        <end position="555"/>
    </location>
</feature>
<dbReference type="EMBL" id="JAHCQH010000016">
    <property type="protein sequence ID" value="MBS9477712.1"/>
    <property type="molecule type" value="Genomic_DNA"/>
</dbReference>
<comment type="similarity">
    <text evidence="2">Belongs to the ABC transporter superfamily.</text>
</comment>
<comment type="subcellular location">
    <subcellularLocation>
        <location evidence="1">Cell membrane</location>
        <topology evidence="1">Multi-pass membrane protein</topology>
    </subcellularLocation>
</comment>
<dbReference type="PROSITE" id="PS00211">
    <property type="entry name" value="ABC_TRANSPORTER_1"/>
    <property type="match status" value="1"/>
</dbReference>
<dbReference type="InterPro" id="IPR036640">
    <property type="entry name" value="ABC1_TM_sf"/>
</dbReference>
<keyword evidence="7 8" id="KW-0472">Membrane</keyword>
<dbReference type="Proteomes" id="UP001166585">
    <property type="component" value="Unassembled WGS sequence"/>
</dbReference>
<dbReference type="Pfam" id="PF00664">
    <property type="entry name" value="ABC_membrane"/>
    <property type="match status" value="1"/>
</dbReference>
<dbReference type="NCBIfam" id="TIGR01842">
    <property type="entry name" value="type_I_sec_PrtD"/>
    <property type="match status" value="1"/>
</dbReference>
<accession>A0ABS5R874</accession>
<feature type="transmembrane region" description="Helical" evidence="8">
    <location>
        <begin position="12"/>
        <end position="34"/>
    </location>
</feature>
<evidence type="ECO:0000256" key="2">
    <source>
        <dbReference type="ARBA" id="ARBA00005417"/>
    </source>
</evidence>
<keyword evidence="4" id="KW-0547">Nucleotide-binding</keyword>
<keyword evidence="5" id="KW-0067">ATP-binding</keyword>
<reference evidence="11" key="1">
    <citation type="submission" date="2021-05" db="EMBL/GenBank/DDBJ databases">
        <authorList>
            <person name="Sun Q."/>
            <person name="Inoue M."/>
        </authorList>
    </citation>
    <scope>NUCLEOTIDE SEQUENCE</scope>
    <source>
        <strain evidence="11">VKM B-3255</strain>
    </source>
</reference>
<protein>
    <submittedName>
        <fullName evidence="11">Type I secretion system permease/ATPase</fullName>
    </submittedName>
</protein>
<feature type="domain" description="ABC transmembrane type-1" evidence="10">
    <location>
        <begin position="14"/>
        <end position="289"/>
    </location>
</feature>
<dbReference type="SMART" id="SM00382">
    <property type="entry name" value="AAA"/>
    <property type="match status" value="1"/>
</dbReference>
<dbReference type="Pfam" id="PF00005">
    <property type="entry name" value="ABC_tran"/>
    <property type="match status" value="1"/>
</dbReference>
<evidence type="ECO:0000256" key="8">
    <source>
        <dbReference type="SAM" id="Phobius"/>
    </source>
</evidence>
<dbReference type="Gene3D" id="1.20.1560.10">
    <property type="entry name" value="ABC transporter type 1, transmembrane domain"/>
    <property type="match status" value="1"/>
</dbReference>
<evidence type="ECO:0000256" key="6">
    <source>
        <dbReference type="ARBA" id="ARBA00022989"/>
    </source>
</evidence>
<dbReference type="PROSITE" id="PS50929">
    <property type="entry name" value="ABC_TM1F"/>
    <property type="match status" value="1"/>
</dbReference>
<dbReference type="PROSITE" id="PS50893">
    <property type="entry name" value="ABC_TRANSPORTER_2"/>
    <property type="match status" value="1"/>
</dbReference>
<name>A0ABS5R874_9HYPH</name>
<sequence length="573" mass="60906">MTAALRSARRGFTAVIVFSFFINVLGLAGPIYMMQIYDRVLGSRNLSTLAVLTLLIAFLYAVSAILEWLRASLLVRAGLGFDREVAGPVFNAVHRACLRRPSSAHTQALRDVDTVRDYLSSGLIVLCDLPWVPIYILVATALSPWYGAIAVVSCLLSGALAFVNDRWTRGLFDEATRAGMSAANQAITTFRNAEVLRPMGMLGNLRAQWGQRRDTALASQATAMDRRGLLLAASHYNRLLTQSLILGLGAYLAIQREISPGVIIAGSIIVGRCTQPIEMAIGNWKALLGARSAFRRVQDMLRAVPDEAPAIRLPDPKGALQMENVFAHAPGTDVPVLRGISFALPAGKVLGIIGPSAAGKSSLARLIVGAWQPTAGTVRLDGSDLRHWDPDQLGPRLGYLPQDVELFHGSIADNIGRFGVRDDAKVVKAAQIAGTHELIQRLPRGYATDIGEAGASLSGGQRQRIALARALYDLPALVVLDEPNAGLDAAGEQALIRAVQELARAGRTVVLITHVASMLGLCDVVLVLNEGVMSGFGPRDEVLAKLRAPRLVATPATAPPAGRSAGSAAAGEG</sequence>
<dbReference type="InterPro" id="IPR003593">
    <property type="entry name" value="AAA+_ATPase"/>
</dbReference>
<dbReference type="InterPro" id="IPR017871">
    <property type="entry name" value="ABC_transporter-like_CS"/>
</dbReference>
<keyword evidence="12" id="KW-1185">Reference proteome</keyword>
<feature type="transmembrane region" description="Helical" evidence="8">
    <location>
        <begin position="144"/>
        <end position="163"/>
    </location>
</feature>
<dbReference type="Gene3D" id="3.40.50.300">
    <property type="entry name" value="P-loop containing nucleotide triphosphate hydrolases"/>
    <property type="match status" value="1"/>
</dbReference>
<dbReference type="PANTHER" id="PTHR24221">
    <property type="entry name" value="ATP-BINDING CASSETTE SUB-FAMILY B"/>
    <property type="match status" value="1"/>
</dbReference>
<evidence type="ECO:0000259" key="10">
    <source>
        <dbReference type="PROSITE" id="PS50929"/>
    </source>
</evidence>
<dbReference type="InterPro" id="IPR003439">
    <property type="entry name" value="ABC_transporter-like_ATP-bd"/>
</dbReference>
<dbReference type="SUPFAM" id="SSF52540">
    <property type="entry name" value="P-loop containing nucleoside triphosphate hydrolases"/>
    <property type="match status" value="1"/>
</dbReference>
<proteinExistence type="inferred from homology"/>
<dbReference type="InterPro" id="IPR039421">
    <property type="entry name" value="Type_1_exporter"/>
</dbReference>
<evidence type="ECO:0000256" key="3">
    <source>
        <dbReference type="ARBA" id="ARBA00022692"/>
    </source>
</evidence>
<organism evidence="11 12">
    <name type="scientific">Ancylobacter radicis</name>
    <dbReference type="NCBI Taxonomy" id="2836179"/>
    <lineage>
        <taxon>Bacteria</taxon>
        <taxon>Pseudomonadati</taxon>
        <taxon>Pseudomonadota</taxon>
        <taxon>Alphaproteobacteria</taxon>
        <taxon>Hyphomicrobiales</taxon>
        <taxon>Xanthobacteraceae</taxon>
        <taxon>Ancylobacter</taxon>
    </lineage>
</organism>
<evidence type="ECO:0000313" key="11">
    <source>
        <dbReference type="EMBL" id="MBS9477712.1"/>
    </source>
</evidence>
<evidence type="ECO:0000256" key="5">
    <source>
        <dbReference type="ARBA" id="ARBA00022840"/>
    </source>
</evidence>
<dbReference type="InterPro" id="IPR011527">
    <property type="entry name" value="ABC1_TM_dom"/>
</dbReference>
<evidence type="ECO:0000256" key="1">
    <source>
        <dbReference type="ARBA" id="ARBA00004651"/>
    </source>
</evidence>
<keyword evidence="6 8" id="KW-1133">Transmembrane helix</keyword>
<comment type="caution">
    <text evidence="11">The sequence shown here is derived from an EMBL/GenBank/DDBJ whole genome shotgun (WGS) entry which is preliminary data.</text>
</comment>
<evidence type="ECO:0000313" key="12">
    <source>
        <dbReference type="Proteomes" id="UP001166585"/>
    </source>
</evidence>
<feature type="transmembrane region" description="Helical" evidence="8">
    <location>
        <begin position="46"/>
        <end position="66"/>
    </location>
</feature>
<gene>
    <name evidence="11" type="ORF">KIP89_11380</name>
</gene>
<keyword evidence="3 8" id="KW-0812">Transmembrane</keyword>
<evidence type="ECO:0000256" key="7">
    <source>
        <dbReference type="ARBA" id="ARBA00023136"/>
    </source>
</evidence>
<dbReference type="PANTHER" id="PTHR24221:SF248">
    <property type="entry name" value="ABC TRANSPORTER TRANSMEMBRANE REGION"/>
    <property type="match status" value="1"/>
</dbReference>
<evidence type="ECO:0000256" key="4">
    <source>
        <dbReference type="ARBA" id="ARBA00022741"/>
    </source>
</evidence>
<dbReference type="InterPro" id="IPR010128">
    <property type="entry name" value="ATPase_T1SS_PrtD-like"/>
</dbReference>
<dbReference type="SUPFAM" id="SSF90123">
    <property type="entry name" value="ABC transporter transmembrane region"/>
    <property type="match status" value="1"/>
</dbReference>
<dbReference type="InterPro" id="IPR027417">
    <property type="entry name" value="P-loop_NTPase"/>
</dbReference>